<gene>
    <name evidence="2" type="ORF">EAH76_21160</name>
</gene>
<reference evidence="2 3" key="1">
    <citation type="journal article" date="2019" name="Environ. Microbiol.">
        <title>Species interactions and distinct microbial communities in high Arctic permafrost affected cryosols are associated with the CH4 and CO2 gas fluxes.</title>
        <authorList>
            <person name="Altshuler I."/>
            <person name="Hamel J."/>
            <person name="Turney S."/>
            <person name="Magnuson E."/>
            <person name="Levesque R."/>
            <person name="Greer C."/>
            <person name="Whyte L.G."/>
        </authorList>
    </citation>
    <scope>NUCLEOTIDE SEQUENCE [LARGE SCALE GENOMIC DNA]</scope>
    <source>
        <strain evidence="2 3">E6.1</strain>
    </source>
</reference>
<dbReference type="AlphaFoldDB" id="A0A502FGF3"/>
<feature type="compositionally biased region" description="Polar residues" evidence="1">
    <location>
        <begin position="68"/>
        <end position="77"/>
    </location>
</feature>
<feature type="compositionally biased region" description="Polar residues" evidence="1">
    <location>
        <begin position="7"/>
        <end position="22"/>
    </location>
</feature>
<name>A0A502FGF3_9SPHN</name>
<feature type="region of interest" description="Disordered" evidence="1">
    <location>
        <begin position="1"/>
        <end position="80"/>
    </location>
</feature>
<proteinExistence type="predicted"/>
<dbReference type="Proteomes" id="UP000319931">
    <property type="component" value="Unassembled WGS sequence"/>
</dbReference>
<accession>A0A502FGF3</accession>
<dbReference type="RefSeq" id="WP_140852257.1">
    <property type="nucleotide sequence ID" value="NZ_RCZC01000009.1"/>
</dbReference>
<feature type="compositionally biased region" description="Basic and acidic residues" evidence="1">
    <location>
        <begin position="57"/>
        <end position="66"/>
    </location>
</feature>
<feature type="compositionally biased region" description="Polar residues" evidence="1">
    <location>
        <begin position="33"/>
        <end position="49"/>
    </location>
</feature>
<organism evidence="2 3">
    <name type="scientific">Sphingomonas glacialis</name>
    <dbReference type="NCBI Taxonomy" id="658225"/>
    <lineage>
        <taxon>Bacteria</taxon>
        <taxon>Pseudomonadati</taxon>
        <taxon>Pseudomonadota</taxon>
        <taxon>Alphaproteobacteria</taxon>
        <taxon>Sphingomonadales</taxon>
        <taxon>Sphingomonadaceae</taxon>
        <taxon>Sphingomonas</taxon>
    </lineage>
</organism>
<evidence type="ECO:0000256" key="1">
    <source>
        <dbReference type="SAM" id="MobiDB-lite"/>
    </source>
</evidence>
<dbReference type="EMBL" id="RCZC01000009">
    <property type="protein sequence ID" value="TPG48313.1"/>
    <property type="molecule type" value="Genomic_DNA"/>
</dbReference>
<protein>
    <submittedName>
        <fullName evidence="2">Uncharacterized protein</fullName>
    </submittedName>
</protein>
<sequence length="98" mass="10670">MFEGQIEPTTFSPASACSNHSSIAPHDGVSAAQRFSQRSMPTGKQSGIKLSQVRPKIANDCRHDDSTDYNNNRPSRSAQERVVPAIAALIEQHFISTS</sequence>
<comment type="caution">
    <text evidence="2">The sequence shown here is derived from an EMBL/GenBank/DDBJ whole genome shotgun (WGS) entry which is preliminary data.</text>
</comment>
<keyword evidence="3" id="KW-1185">Reference proteome</keyword>
<evidence type="ECO:0000313" key="3">
    <source>
        <dbReference type="Proteomes" id="UP000319931"/>
    </source>
</evidence>
<evidence type="ECO:0000313" key="2">
    <source>
        <dbReference type="EMBL" id="TPG48313.1"/>
    </source>
</evidence>